<dbReference type="AlphaFoldDB" id="A0A7K1Y931"/>
<feature type="chain" id="PRO_5029858812" description="PBCV-specific basic adaptor domain-containing protein" evidence="1">
    <location>
        <begin position="21"/>
        <end position="96"/>
    </location>
</feature>
<reference evidence="2 3" key="1">
    <citation type="submission" date="2019-11" db="EMBL/GenBank/DDBJ databases">
        <title>Pedobacter sp. HMF7647 Genome sequencing and assembly.</title>
        <authorList>
            <person name="Kang H."/>
            <person name="Kim H."/>
            <person name="Joh K."/>
        </authorList>
    </citation>
    <scope>NUCLEOTIDE SEQUENCE [LARGE SCALE GENOMIC DNA]</scope>
    <source>
        <strain evidence="2 3">HMF7647</strain>
    </source>
</reference>
<evidence type="ECO:0000256" key="1">
    <source>
        <dbReference type="SAM" id="SignalP"/>
    </source>
</evidence>
<sequence>MKKIFLIGALALLASGVTFAQEKKTKAGKAVESVGNETAEVAVKGASKVSDKTYKDKVGPQGQTVYINKHSQYYYVNEKGGKVYLKKSQLKDKPKN</sequence>
<feature type="signal peptide" evidence="1">
    <location>
        <begin position="1"/>
        <end position="20"/>
    </location>
</feature>
<gene>
    <name evidence="2" type="ORF">GS399_07830</name>
</gene>
<dbReference type="EMBL" id="WVHT01000003">
    <property type="protein sequence ID" value="MXV50881.1"/>
    <property type="molecule type" value="Genomic_DNA"/>
</dbReference>
<keyword evidence="3" id="KW-1185">Reference proteome</keyword>
<evidence type="ECO:0000313" key="2">
    <source>
        <dbReference type="EMBL" id="MXV50881.1"/>
    </source>
</evidence>
<dbReference type="RefSeq" id="WP_160844067.1">
    <property type="nucleotide sequence ID" value="NZ_WVHT01000003.1"/>
</dbReference>
<name>A0A7K1Y931_9SPHI</name>
<evidence type="ECO:0008006" key="4">
    <source>
        <dbReference type="Google" id="ProtNLM"/>
    </source>
</evidence>
<accession>A0A7K1Y931</accession>
<proteinExistence type="predicted"/>
<keyword evidence="1" id="KW-0732">Signal</keyword>
<organism evidence="2 3">
    <name type="scientific">Hufsiella arboris</name>
    <dbReference type="NCBI Taxonomy" id="2695275"/>
    <lineage>
        <taxon>Bacteria</taxon>
        <taxon>Pseudomonadati</taxon>
        <taxon>Bacteroidota</taxon>
        <taxon>Sphingobacteriia</taxon>
        <taxon>Sphingobacteriales</taxon>
        <taxon>Sphingobacteriaceae</taxon>
        <taxon>Hufsiella</taxon>
    </lineage>
</organism>
<protein>
    <recommendedName>
        <fullName evidence="4">PBCV-specific basic adaptor domain-containing protein</fullName>
    </recommendedName>
</protein>
<dbReference type="Proteomes" id="UP000466586">
    <property type="component" value="Unassembled WGS sequence"/>
</dbReference>
<evidence type="ECO:0000313" key="3">
    <source>
        <dbReference type="Proteomes" id="UP000466586"/>
    </source>
</evidence>
<comment type="caution">
    <text evidence="2">The sequence shown here is derived from an EMBL/GenBank/DDBJ whole genome shotgun (WGS) entry which is preliminary data.</text>
</comment>